<keyword evidence="1 2" id="KW-0732">Signal</keyword>
<dbReference type="RefSeq" id="WP_131450568.1">
    <property type="nucleotide sequence ID" value="NZ_SJZI01000052.1"/>
</dbReference>
<dbReference type="SUPFAM" id="SSF56925">
    <property type="entry name" value="OMPA-like"/>
    <property type="match status" value="1"/>
</dbReference>
<evidence type="ECO:0000313" key="5">
    <source>
        <dbReference type="Proteomes" id="UP000295334"/>
    </source>
</evidence>
<sequence length="217" mass="23052">MKKTIVAALGFAAILGTSSAHAQKGFSLGVTAVPQFSFLQNKNDNDNSSINRKATFDAAFGISGGYNFSDRYGIGLDLLYGLQGQKYESGNNTAFQKVNYVKIPVYFAYTAAPASAISFTAKVGPQLGILTGSKVTDGNGNDIISDTKGAFENTTFGAAAAAGVRFRLSKSLSLNTLARFDHDFTNAESDSYPGYNSSRAKTYNMTTGLEVGLKYAF</sequence>
<keyword evidence="5" id="KW-1185">Reference proteome</keyword>
<dbReference type="Proteomes" id="UP000295334">
    <property type="component" value="Unassembled WGS sequence"/>
</dbReference>
<evidence type="ECO:0000256" key="1">
    <source>
        <dbReference type="ARBA" id="ARBA00022729"/>
    </source>
</evidence>
<protein>
    <recommendedName>
        <fullName evidence="3">Outer membrane protein beta-barrel domain-containing protein</fullName>
    </recommendedName>
</protein>
<dbReference type="EMBL" id="SJZI01000052">
    <property type="protein sequence ID" value="TCJ12092.1"/>
    <property type="molecule type" value="Genomic_DNA"/>
</dbReference>
<accession>A0A4R1B220</accession>
<dbReference type="InterPro" id="IPR027385">
    <property type="entry name" value="Beta-barrel_OMP"/>
</dbReference>
<evidence type="ECO:0000256" key="2">
    <source>
        <dbReference type="SAM" id="SignalP"/>
    </source>
</evidence>
<dbReference type="AlphaFoldDB" id="A0A4R1B220"/>
<reference evidence="4 5" key="1">
    <citation type="submission" date="2019-03" db="EMBL/GenBank/DDBJ databases">
        <authorList>
            <person name="Kim M.K.M."/>
        </authorList>
    </citation>
    <scope>NUCLEOTIDE SEQUENCE [LARGE SCALE GENOMIC DNA]</scope>
    <source>
        <strain evidence="4 5">17J68-12</strain>
    </source>
</reference>
<organism evidence="4 5">
    <name type="scientific">Flaviaesturariibacter flavus</name>
    <dbReference type="NCBI Taxonomy" id="2502780"/>
    <lineage>
        <taxon>Bacteria</taxon>
        <taxon>Pseudomonadati</taxon>
        <taxon>Bacteroidota</taxon>
        <taxon>Chitinophagia</taxon>
        <taxon>Chitinophagales</taxon>
        <taxon>Chitinophagaceae</taxon>
        <taxon>Flaviaestuariibacter</taxon>
    </lineage>
</organism>
<dbReference type="Gene3D" id="2.40.160.20">
    <property type="match status" value="1"/>
</dbReference>
<feature type="domain" description="Outer membrane protein beta-barrel" evidence="3">
    <location>
        <begin position="11"/>
        <end position="217"/>
    </location>
</feature>
<name>A0A4R1B220_9BACT</name>
<evidence type="ECO:0000259" key="3">
    <source>
        <dbReference type="Pfam" id="PF13505"/>
    </source>
</evidence>
<dbReference type="OrthoDB" id="947434at2"/>
<gene>
    <name evidence="4" type="ORF">EPD60_16175</name>
</gene>
<feature type="chain" id="PRO_5020671407" description="Outer membrane protein beta-barrel domain-containing protein" evidence="2">
    <location>
        <begin position="23"/>
        <end position="217"/>
    </location>
</feature>
<dbReference type="InterPro" id="IPR011250">
    <property type="entry name" value="OMP/PagP_B-barrel"/>
</dbReference>
<feature type="signal peptide" evidence="2">
    <location>
        <begin position="1"/>
        <end position="22"/>
    </location>
</feature>
<evidence type="ECO:0000313" key="4">
    <source>
        <dbReference type="EMBL" id="TCJ12092.1"/>
    </source>
</evidence>
<dbReference type="Pfam" id="PF13505">
    <property type="entry name" value="OMP_b-brl"/>
    <property type="match status" value="1"/>
</dbReference>
<comment type="caution">
    <text evidence="4">The sequence shown here is derived from an EMBL/GenBank/DDBJ whole genome shotgun (WGS) entry which is preliminary data.</text>
</comment>
<proteinExistence type="predicted"/>